<evidence type="ECO:0000259" key="3">
    <source>
        <dbReference type="PROSITE" id="PS50977"/>
    </source>
</evidence>
<feature type="DNA-binding region" description="H-T-H motif" evidence="2">
    <location>
        <begin position="35"/>
        <end position="54"/>
    </location>
</feature>
<dbReference type="RefSeq" id="WP_013259177.1">
    <property type="nucleotide sequence ID" value="NC_014365.1"/>
</dbReference>
<dbReference type="InterPro" id="IPR023772">
    <property type="entry name" value="DNA-bd_HTH_TetR-type_CS"/>
</dbReference>
<evidence type="ECO:0000256" key="1">
    <source>
        <dbReference type="ARBA" id="ARBA00023125"/>
    </source>
</evidence>
<proteinExistence type="predicted"/>
<dbReference type="Gene3D" id="1.10.357.10">
    <property type="entry name" value="Tetracycline Repressor, domain 2"/>
    <property type="match status" value="1"/>
</dbReference>
<feature type="domain" description="HTH tetR-type" evidence="3">
    <location>
        <begin position="12"/>
        <end position="72"/>
    </location>
</feature>
<dbReference type="EMBL" id="CP002085">
    <property type="protein sequence ID" value="ADK85738.1"/>
    <property type="molecule type" value="Genomic_DNA"/>
</dbReference>
<dbReference type="GO" id="GO:0003700">
    <property type="term" value="F:DNA-binding transcription factor activity"/>
    <property type="evidence" value="ECO:0007669"/>
    <property type="project" value="TreeGrafter"/>
</dbReference>
<dbReference type="Proteomes" id="UP000009047">
    <property type="component" value="Chromosome"/>
</dbReference>
<keyword evidence="1 2" id="KW-0238">DNA-binding</keyword>
<dbReference type="SUPFAM" id="SSF46689">
    <property type="entry name" value="Homeodomain-like"/>
    <property type="match status" value="1"/>
</dbReference>
<dbReference type="InterPro" id="IPR036271">
    <property type="entry name" value="Tet_transcr_reg_TetR-rel_C_sf"/>
</dbReference>
<dbReference type="PROSITE" id="PS50977">
    <property type="entry name" value="HTH_TETR_2"/>
    <property type="match status" value="1"/>
</dbReference>
<sequence>MTASSTFQNLPAEKRRRILDGALDEFAAGGYGGASLNALVAKLGISKGSIFQYFGDKAGLFRAVFNHAVELVVELLRQVRGASQGQDLASRLLQSLAAGLALIQGQPRLFQLYLRIMFEDGAPFRGEMLAAVRAFSRQYMLDLLEDAARAGELRPGLNLEAAVFVLDAVLERFLVAHSQEHLDGGLGLFAAGHELAADKAAVVVETLLAGLGARPC</sequence>
<dbReference type="PROSITE" id="PS01081">
    <property type="entry name" value="HTH_TETR_1"/>
    <property type="match status" value="1"/>
</dbReference>
<dbReference type="PANTHER" id="PTHR30055">
    <property type="entry name" value="HTH-TYPE TRANSCRIPTIONAL REGULATOR RUTR"/>
    <property type="match status" value="1"/>
</dbReference>
<dbReference type="GO" id="GO:0000976">
    <property type="term" value="F:transcription cis-regulatory region binding"/>
    <property type="evidence" value="ECO:0007669"/>
    <property type="project" value="TreeGrafter"/>
</dbReference>
<reference evidence="4 5" key="1">
    <citation type="journal article" date="2010" name="Stand. Genomic Sci.">
        <title>Complete genome sequence of Desulfarculus baarsii type strain (2st14).</title>
        <authorList>
            <person name="Sun H."/>
            <person name="Spring S."/>
            <person name="Lapidus A."/>
            <person name="Davenport K."/>
            <person name="Del Rio T.G."/>
            <person name="Tice H."/>
            <person name="Nolan M."/>
            <person name="Copeland A."/>
            <person name="Cheng J.F."/>
            <person name="Lucas S."/>
            <person name="Tapia R."/>
            <person name="Goodwin L."/>
            <person name="Pitluck S."/>
            <person name="Ivanova N."/>
            <person name="Pagani I."/>
            <person name="Mavromatis K."/>
            <person name="Ovchinnikova G."/>
            <person name="Pati A."/>
            <person name="Chen A."/>
            <person name="Palaniappan K."/>
            <person name="Hauser L."/>
            <person name="Chang Y.J."/>
            <person name="Jeffries C.D."/>
            <person name="Detter J.C."/>
            <person name="Han C."/>
            <person name="Rohde M."/>
            <person name="Brambilla E."/>
            <person name="Goker M."/>
            <person name="Woyke T."/>
            <person name="Bristow J."/>
            <person name="Eisen J.A."/>
            <person name="Markowitz V."/>
            <person name="Hugenholtz P."/>
            <person name="Kyrpides N.C."/>
            <person name="Klenk H.P."/>
            <person name="Land M."/>
        </authorList>
    </citation>
    <scope>NUCLEOTIDE SEQUENCE [LARGE SCALE GENOMIC DNA]</scope>
    <source>
        <strain evidence="5">ATCC 33931 / DSM 2075 / LMG 7858 / VKM B-1802 / 2st14</strain>
    </source>
</reference>
<dbReference type="PANTHER" id="PTHR30055:SF226">
    <property type="entry name" value="HTH-TYPE TRANSCRIPTIONAL REGULATOR PKSA"/>
    <property type="match status" value="1"/>
</dbReference>
<protein>
    <submittedName>
        <fullName evidence="4">Transcriptional regulator, TetR family</fullName>
    </submittedName>
</protein>
<gene>
    <name evidence="4" type="ordered locus">Deba_2376</name>
</gene>
<dbReference type="InterPro" id="IPR009057">
    <property type="entry name" value="Homeodomain-like_sf"/>
</dbReference>
<evidence type="ECO:0000313" key="5">
    <source>
        <dbReference type="Proteomes" id="UP000009047"/>
    </source>
</evidence>
<dbReference type="InterPro" id="IPR050109">
    <property type="entry name" value="HTH-type_TetR-like_transc_reg"/>
</dbReference>
<organism evidence="4 5">
    <name type="scientific">Desulfarculus baarsii (strain ATCC 33931 / DSM 2075 / LMG 7858 / VKM B-1802 / 2st14)</name>
    <dbReference type="NCBI Taxonomy" id="644282"/>
    <lineage>
        <taxon>Bacteria</taxon>
        <taxon>Pseudomonadati</taxon>
        <taxon>Thermodesulfobacteriota</taxon>
        <taxon>Desulfarculia</taxon>
        <taxon>Desulfarculales</taxon>
        <taxon>Desulfarculaceae</taxon>
        <taxon>Desulfarculus</taxon>
    </lineage>
</organism>
<dbReference type="Pfam" id="PF00440">
    <property type="entry name" value="TetR_N"/>
    <property type="match status" value="1"/>
</dbReference>
<dbReference type="SUPFAM" id="SSF48498">
    <property type="entry name" value="Tetracyclin repressor-like, C-terminal domain"/>
    <property type="match status" value="1"/>
</dbReference>
<dbReference type="OrthoDB" id="9812484at2"/>
<dbReference type="KEGG" id="dbr:Deba_2376"/>
<accession>E1QJJ5</accession>
<dbReference type="InterPro" id="IPR001647">
    <property type="entry name" value="HTH_TetR"/>
</dbReference>
<dbReference type="STRING" id="644282.Deba_2376"/>
<evidence type="ECO:0000256" key="2">
    <source>
        <dbReference type="PROSITE-ProRule" id="PRU00335"/>
    </source>
</evidence>
<evidence type="ECO:0000313" key="4">
    <source>
        <dbReference type="EMBL" id="ADK85738.1"/>
    </source>
</evidence>
<dbReference type="PRINTS" id="PR00455">
    <property type="entry name" value="HTHTETR"/>
</dbReference>
<dbReference type="eggNOG" id="COG1309">
    <property type="taxonomic scope" value="Bacteria"/>
</dbReference>
<dbReference type="HOGENOM" id="CLU_069356_45_1_7"/>
<keyword evidence="5" id="KW-1185">Reference proteome</keyword>
<dbReference type="AlphaFoldDB" id="E1QJJ5"/>
<name>E1QJJ5_DESB2</name>